<dbReference type="Gene3D" id="3.40.1090.10">
    <property type="entry name" value="Cytosolic phospholipase A2 catalytic domain"/>
    <property type="match status" value="1"/>
</dbReference>
<evidence type="ECO:0000313" key="2">
    <source>
        <dbReference type="Proteomes" id="UP000789706"/>
    </source>
</evidence>
<name>A0A9N9GLV3_9GLOM</name>
<protein>
    <submittedName>
        <fullName evidence="1">4808_t:CDS:1</fullName>
    </submittedName>
</protein>
<evidence type="ECO:0000313" key="1">
    <source>
        <dbReference type="EMBL" id="CAG8618105.1"/>
    </source>
</evidence>
<dbReference type="Proteomes" id="UP000789706">
    <property type="component" value="Unassembled WGS sequence"/>
</dbReference>
<reference evidence="1" key="1">
    <citation type="submission" date="2021-06" db="EMBL/GenBank/DDBJ databases">
        <authorList>
            <person name="Kallberg Y."/>
            <person name="Tangrot J."/>
            <person name="Rosling A."/>
        </authorList>
    </citation>
    <scope>NUCLEOTIDE SEQUENCE</scope>
    <source>
        <strain evidence="1">AZ414A</strain>
    </source>
</reference>
<proteinExistence type="predicted"/>
<organism evidence="1 2">
    <name type="scientific">Diversispora eburnea</name>
    <dbReference type="NCBI Taxonomy" id="1213867"/>
    <lineage>
        <taxon>Eukaryota</taxon>
        <taxon>Fungi</taxon>
        <taxon>Fungi incertae sedis</taxon>
        <taxon>Mucoromycota</taxon>
        <taxon>Glomeromycotina</taxon>
        <taxon>Glomeromycetes</taxon>
        <taxon>Diversisporales</taxon>
        <taxon>Diversisporaceae</taxon>
        <taxon>Diversispora</taxon>
    </lineage>
</organism>
<gene>
    <name evidence="1" type="ORF">DEBURN_LOCUS10255</name>
</gene>
<dbReference type="AlphaFoldDB" id="A0A9N9GLV3"/>
<accession>A0A9N9GLV3</accession>
<keyword evidence="2" id="KW-1185">Reference proteome</keyword>
<sequence>MINTYLNYFYELSRALIPSWAFDRKFELGKNVERFPEQSFGLLLGVMGVSVSLTEEIQRIASRWKI</sequence>
<comment type="caution">
    <text evidence="1">The sequence shown here is derived from an EMBL/GenBank/DDBJ whole genome shotgun (WGS) entry which is preliminary data.</text>
</comment>
<dbReference type="EMBL" id="CAJVPK010002757">
    <property type="protein sequence ID" value="CAG8618105.1"/>
    <property type="molecule type" value="Genomic_DNA"/>
</dbReference>